<dbReference type="PRINTS" id="PR00446">
    <property type="entry name" value="HYDRGNUPTAKE"/>
</dbReference>
<dbReference type="EMBL" id="ACJN02000002">
    <property type="protein sequence ID" value="EFI34361.1"/>
    <property type="molecule type" value="Genomic_DNA"/>
</dbReference>
<dbReference type="Proteomes" id="UP000005496">
    <property type="component" value="Unassembled WGS sequence"/>
</dbReference>
<evidence type="ECO:0000256" key="2">
    <source>
        <dbReference type="ARBA" id="ARBA00022670"/>
    </source>
</evidence>
<evidence type="ECO:0000313" key="5">
    <source>
        <dbReference type="EMBL" id="EFI34361.1"/>
    </source>
</evidence>
<comment type="caution">
    <text evidence="5">The sequence shown here is derived from an EMBL/GenBank/DDBJ whole genome shotgun (WGS) entry which is preliminary data.</text>
</comment>
<dbReference type="PANTHER" id="PTHR30302">
    <property type="entry name" value="HYDROGENASE 1 MATURATION PROTEASE"/>
    <property type="match status" value="1"/>
</dbReference>
<dbReference type="CDD" id="cd00518">
    <property type="entry name" value="H2MP"/>
    <property type="match status" value="1"/>
</dbReference>
<dbReference type="GO" id="GO:0004190">
    <property type="term" value="F:aspartic-type endopeptidase activity"/>
    <property type="evidence" value="ECO:0007669"/>
    <property type="project" value="UniProtKB-KW"/>
</dbReference>
<keyword evidence="3" id="KW-0064">Aspartyl protease</keyword>
<dbReference type="eggNOG" id="COG0680">
    <property type="taxonomic scope" value="Bacteria"/>
</dbReference>
<gene>
    <name evidence="5" type="ORF">Dthio_PD1712</name>
</gene>
<keyword evidence="2 5" id="KW-0645">Protease</keyword>
<evidence type="ECO:0000256" key="4">
    <source>
        <dbReference type="ARBA" id="ARBA00022801"/>
    </source>
</evidence>
<dbReference type="NCBIfam" id="TIGR00072">
    <property type="entry name" value="hydrog_prot"/>
    <property type="match status" value="1"/>
</dbReference>
<dbReference type="Gene3D" id="3.40.50.1450">
    <property type="entry name" value="HybD-like"/>
    <property type="match status" value="1"/>
</dbReference>
<dbReference type="OrthoDB" id="9792731at2"/>
<name>D6SNN5_9BACT</name>
<comment type="similarity">
    <text evidence="1">Belongs to the peptidase A31 family.</text>
</comment>
<keyword evidence="6" id="KW-1185">Reference proteome</keyword>
<reference evidence="5" key="1">
    <citation type="submission" date="2010-05" db="EMBL/GenBank/DDBJ databases">
        <title>The draft genome of Desulfonatronospira thiodismutans ASO3-1.</title>
        <authorList>
            <consortium name="US DOE Joint Genome Institute (JGI-PGF)"/>
            <person name="Lucas S."/>
            <person name="Copeland A."/>
            <person name="Lapidus A."/>
            <person name="Cheng J.-F."/>
            <person name="Bruce D."/>
            <person name="Goodwin L."/>
            <person name="Pitluck S."/>
            <person name="Chertkov O."/>
            <person name="Brettin T."/>
            <person name="Detter J.C."/>
            <person name="Han C."/>
            <person name="Land M.L."/>
            <person name="Hauser L."/>
            <person name="Kyrpides N."/>
            <person name="Mikhailova N."/>
            <person name="Muyzer G."/>
            <person name="Woyke T."/>
        </authorList>
    </citation>
    <scope>NUCLEOTIDE SEQUENCE [LARGE SCALE GENOMIC DNA]</scope>
    <source>
        <strain evidence="5">ASO3-1</strain>
    </source>
</reference>
<sequence length="166" mass="18223">MNDVRTIVLGIGNPLLQDDRAGLEVARRVFELGLSVDTQELYTVGFEVMDRLMSYDRAFIVDACRLGNKPGTVMEVRIEDIFSSKSLASSHAITLGATLKTAYQLFPDEMPGELRIFLIEVERIDEFTDIMSPCVDQAVQQAVDIISATISPVPVSHTGGKNLTAC</sequence>
<dbReference type="GO" id="GO:0016485">
    <property type="term" value="P:protein processing"/>
    <property type="evidence" value="ECO:0007669"/>
    <property type="project" value="TreeGrafter"/>
</dbReference>
<dbReference type="InterPro" id="IPR023430">
    <property type="entry name" value="Pept_HybD-like_dom_sf"/>
</dbReference>
<protein>
    <submittedName>
        <fullName evidence="5">Hydrogenase maturation protease</fullName>
    </submittedName>
</protein>
<accession>D6SNN5</accession>
<organism evidence="5 6">
    <name type="scientific">Desulfonatronospira thiodismutans ASO3-1</name>
    <dbReference type="NCBI Taxonomy" id="555779"/>
    <lineage>
        <taxon>Bacteria</taxon>
        <taxon>Pseudomonadati</taxon>
        <taxon>Thermodesulfobacteriota</taxon>
        <taxon>Desulfovibrionia</taxon>
        <taxon>Desulfovibrionales</taxon>
        <taxon>Desulfonatronovibrionaceae</taxon>
        <taxon>Desulfonatronospira</taxon>
    </lineage>
</organism>
<proteinExistence type="inferred from homology"/>
<evidence type="ECO:0000313" key="6">
    <source>
        <dbReference type="Proteomes" id="UP000005496"/>
    </source>
</evidence>
<dbReference type="RefSeq" id="WP_008869689.1">
    <property type="nucleotide sequence ID" value="NZ_ACJN02000002.1"/>
</dbReference>
<dbReference type="InterPro" id="IPR000671">
    <property type="entry name" value="Peptidase_A31"/>
</dbReference>
<dbReference type="Pfam" id="PF01750">
    <property type="entry name" value="HycI"/>
    <property type="match status" value="1"/>
</dbReference>
<evidence type="ECO:0000256" key="3">
    <source>
        <dbReference type="ARBA" id="ARBA00022750"/>
    </source>
</evidence>
<dbReference type="PANTHER" id="PTHR30302:SF1">
    <property type="entry name" value="HYDROGENASE 2 MATURATION PROTEASE"/>
    <property type="match status" value="1"/>
</dbReference>
<evidence type="ECO:0000256" key="1">
    <source>
        <dbReference type="ARBA" id="ARBA00006814"/>
    </source>
</evidence>
<keyword evidence="4" id="KW-0378">Hydrolase</keyword>
<dbReference type="AlphaFoldDB" id="D6SNN5"/>
<dbReference type="SUPFAM" id="SSF53163">
    <property type="entry name" value="HybD-like"/>
    <property type="match status" value="1"/>
</dbReference>
<dbReference type="GO" id="GO:0008047">
    <property type="term" value="F:enzyme activator activity"/>
    <property type="evidence" value="ECO:0007669"/>
    <property type="project" value="InterPro"/>
</dbReference>